<evidence type="ECO:0000313" key="2">
    <source>
        <dbReference type="EMBL" id="KAJ7719398.1"/>
    </source>
</evidence>
<accession>A0AAD7HFW5</accession>
<feature type="compositionally biased region" description="Low complexity" evidence="1">
    <location>
        <begin position="36"/>
        <end position="59"/>
    </location>
</feature>
<dbReference type="AlphaFoldDB" id="A0AAD7HFW5"/>
<proteinExistence type="predicted"/>
<organism evidence="2 3">
    <name type="scientific">Mycena metata</name>
    <dbReference type="NCBI Taxonomy" id="1033252"/>
    <lineage>
        <taxon>Eukaryota</taxon>
        <taxon>Fungi</taxon>
        <taxon>Dikarya</taxon>
        <taxon>Basidiomycota</taxon>
        <taxon>Agaricomycotina</taxon>
        <taxon>Agaricomycetes</taxon>
        <taxon>Agaricomycetidae</taxon>
        <taxon>Agaricales</taxon>
        <taxon>Marasmiineae</taxon>
        <taxon>Mycenaceae</taxon>
        <taxon>Mycena</taxon>
    </lineage>
</organism>
<feature type="compositionally biased region" description="Polar residues" evidence="1">
    <location>
        <begin position="19"/>
        <end position="35"/>
    </location>
</feature>
<gene>
    <name evidence="2" type="ORF">B0H16DRAFT_1739430</name>
</gene>
<evidence type="ECO:0000313" key="3">
    <source>
        <dbReference type="Proteomes" id="UP001215598"/>
    </source>
</evidence>
<feature type="region of interest" description="Disordered" evidence="1">
    <location>
        <begin position="1"/>
        <end position="82"/>
    </location>
</feature>
<name>A0AAD7HFW5_9AGAR</name>
<sequence>MRFGRSPVQRARRLYGDQGPNNNSIPSLHSVYHSSDNNGDININIETDNDDNNNQGDNNKSGQDRDSDNDNTSITSSESQETDKQELVRLAALWCSPTYGLYSCKVKIKYERHQKYHLFTCSNPKCKMGKQGRPATVCRYLDLQDRTATGNLINHAKSCREHTAVQELMSSNTGKGKSTRDSTIYAAFARVTARIGQHIRSYSLRPQTFQETWSIAESSATLPTRGPPLIIELAQSHTGEALASAFQEVLEDFSIKNKNPEAEDVDNDLDPMSMLDMPDLEMSLVISFDEDKDEDEKLLAEGLEASDDEDDVFLVIEELTKTETVEEEHLQKAISGA</sequence>
<reference evidence="2" key="1">
    <citation type="submission" date="2023-03" db="EMBL/GenBank/DDBJ databases">
        <title>Massive genome expansion in bonnet fungi (Mycena s.s.) driven by repeated elements and novel gene families across ecological guilds.</title>
        <authorList>
            <consortium name="Lawrence Berkeley National Laboratory"/>
            <person name="Harder C.B."/>
            <person name="Miyauchi S."/>
            <person name="Viragh M."/>
            <person name="Kuo A."/>
            <person name="Thoen E."/>
            <person name="Andreopoulos B."/>
            <person name="Lu D."/>
            <person name="Skrede I."/>
            <person name="Drula E."/>
            <person name="Henrissat B."/>
            <person name="Morin E."/>
            <person name="Kohler A."/>
            <person name="Barry K."/>
            <person name="LaButti K."/>
            <person name="Morin E."/>
            <person name="Salamov A."/>
            <person name="Lipzen A."/>
            <person name="Mereny Z."/>
            <person name="Hegedus B."/>
            <person name="Baldrian P."/>
            <person name="Stursova M."/>
            <person name="Weitz H."/>
            <person name="Taylor A."/>
            <person name="Grigoriev I.V."/>
            <person name="Nagy L.G."/>
            <person name="Martin F."/>
            <person name="Kauserud H."/>
        </authorList>
    </citation>
    <scope>NUCLEOTIDE SEQUENCE</scope>
    <source>
        <strain evidence="2">CBHHK182m</strain>
    </source>
</reference>
<dbReference type="Proteomes" id="UP001215598">
    <property type="component" value="Unassembled WGS sequence"/>
</dbReference>
<evidence type="ECO:0000256" key="1">
    <source>
        <dbReference type="SAM" id="MobiDB-lite"/>
    </source>
</evidence>
<protein>
    <submittedName>
        <fullName evidence="2">Uncharacterized protein</fullName>
    </submittedName>
</protein>
<comment type="caution">
    <text evidence="2">The sequence shown here is derived from an EMBL/GenBank/DDBJ whole genome shotgun (WGS) entry which is preliminary data.</text>
</comment>
<dbReference type="EMBL" id="JARKIB010000253">
    <property type="protein sequence ID" value="KAJ7719398.1"/>
    <property type="molecule type" value="Genomic_DNA"/>
</dbReference>
<keyword evidence="3" id="KW-1185">Reference proteome</keyword>